<dbReference type="GO" id="GO:0008496">
    <property type="term" value="F:mannan endo-1,6-alpha-mannosidase activity"/>
    <property type="evidence" value="ECO:0007669"/>
    <property type="project" value="UniProtKB-UniRule"/>
</dbReference>
<dbReference type="RefSeq" id="XP_020122551.1">
    <property type="nucleotide sequence ID" value="XM_020265191.1"/>
</dbReference>
<organism evidence="13 14">
    <name type="scientific">Talaromyces atroroseus</name>
    <dbReference type="NCBI Taxonomy" id="1441469"/>
    <lineage>
        <taxon>Eukaryota</taxon>
        <taxon>Fungi</taxon>
        <taxon>Dikarya</taxon>
        <taxon>Ascomycota</taxon>
        <taxon>Pezizomycotina</taxon>
        <taxon>Eurotiomycetes</taxon>
        <taxon>Eurotiomycetidae</taxon>
        <taxon>Eurotiales</taxon>
        <taxon>Trichocomaceae</taxon>
        <taxon>Talaromyces</taxon>
        <taxon>Talaromyces sect. Trachyspermi</taxon>
    </lineage>
</organism>
<dbReference type="GO" id="GO:0009272">
    <property type="term" value="P:fungal-type cell wall biogenesis"/>
    <property type="evidence" value="ECO:0007669"/>
    <property type="project" value="TreeGrafter"/>
</dbReference>
<dbReference type="InterPro" id="IPR008928">
    <property type="entry name" value="6-hairpin_glycosidase_sf"/>
</dbReference>
<keyword evidence="6 10" id="KW-0378">Hydrolase</keyword>
<evidence type="ECO:0000256" key="1">
    <source>
        <dbReference type="ARBA" id="ARBA00001452"/>
    </source>
</evidence>
<keyword evidence="14" id="KW-1185">Reference proteome</keyword>
<comment type="subcellular location">
    <subcellularLocation>
        <location evidence="2">Endomembrane system</location>
    </subcellularLocation>
</comment>
<sequence>MMTYYTGNQPGDNPGNLPSPYYWWEAGAMFGALVDYWAYTGDSTWNDMTTQALLWQASPDADFMPQNQTMTEGNDDQSFWAMAALSAAERNFPNPPANKPQWLALAQAAFNSQAARWDDSSCQGGLRWQIFTWNNGFDYKNTISNGCFFNIAARLAKYTDNQTYADWAEKTWKWTVDVGYLTSEYRFWDGANIATNCSNYNKIEWTYNSGVYLLGAANMYNFTNGSEIWRERTLQILNATSVFFSNDPENVMYERACEPINTCKVDQRSFKAYLSRWMAETTQIAPFTYDIIIPRLRASALAAAKTCTGGPNGTSCGLKWTDQKWDGSLGVGEQMSVLEVLQSNLARDVDAPVTDANGGTSMGNPAAGGSKTGGTMPPEKTSGMGTRNMTVVDKAGAGILTTLFLAGVVGCTSWMIYET</sequence>
<protein>
    <recommendedName>
        <fullName evidence="4 10">Mannan endo-1,6-alpha-mannosidase</fullName>
        <ecNumber evidence="4 10">3.2.1.101</ecNumber>
    </recommendedName>
</protein>
<accession>A0A225ANG9</accession>
<dbReference type="PIRSF" id="PIRSF016302">
    <property type="entry name" value="Man_a_manosd"/>
    <property type="match status" value="1"/>
</dbReference>
<dbReference type="Pfam" id="PF03663">
    <property type="entry name" value="Glyco_hydro_76"/>
    <property type="match status" value="1"/>
</dbReference>
<keyword evidence="12" id="KW-0812">Transmembrane</keyword>
<gene>
    <name evidence="13" type="ORF">UA08_02229</name>
</gene>
<feature type="region of interest" description="Disordered" evidence="11">
    <location>
        <begin position="353"/>
        <end position="385"/>
    </location>
</feature>
<keyword evidence="8" id="KW-0325">Glycoprotein</keyword>
<evidence type="ECO:0000256" key="10">
    <source>
        <dbReference type="PIRNR" id="PIRNR016302"/>
    </source>
</evidence>
<dbReference type="GO" id="GO:0012505">
    <property type="term" value="C:endomembrane system"/>
    <property type="evidence" value="ECO:0007669"/>
    <property type="project" value="UniProtKB-SubCell"/>
</dbReference>
<dbReference type="SUPFAM" id="SSF48208">
    <property type="entry name" value="Six-hairpin glycosidases"/>
    <property type="match status" value="1"/>
</dbReference>
<evidence type="ECO:0000256" key="11">
    <source>
        <dbReference type="SAM" id="MobiDB-lite"/>
    </source>
</evidence>
<feature type="transmembrane region" description="Helical" evidence="12">
    <location>
        <begin position="397"/>
        <end position="417"/>
    </location>
</feature>
<evidence type="ECO:0000256" key="12">
    <source>
        <dbReference type="SAM" id="Phobius"/>
    </source>
</evidence>
<keyword evidence="7 12" id="KW-0472">Membrane</keyword>
<dbReference type="EMBL" id="LFMY01000003">
    <property type="protein sequence ID" value="OKL62430.1"/>
    <property type="molecule type" value="Genomic_DNA"/>
</dbReference>
<evidence type="ECO:0000256" key="4">
    <source>
        <dbReference type="ARBA" id="ARBA00012350"/>
    </source>
</evidence>
<dbReference type="GO" id="GO:0016052">
    <property type="term" value="P:carbohydrate catabolic process"/>
    <property type="evidence" value="ECO:0007669"/>
    <property type="project" value="InterPro"/>
</dbReference>
<dbReference type="EC" id="3.2.1.101" evidence="4 10"/>
<dbReference type="FunFam" id="1.50.10.20:FF:000006">
    <property type="entry name" value="Mannan endo-1,6-alpha-mannosidase"/>
    <property type="match status" value="1"/>
</dbReference>
<dbReference type="Gene3D" id="1.50.10.20">
    <property type="match status" value="1"/>
</dbReference>
<proteinExistence type="inferred from homology"/>
<dbReference type="AlphaFoldDB" id="A0A225ANG9"/>
<evidence type="ECO:0000256" key="2">
    <source>
        <dbReference type="ARBA" id="ARBA00004308"/>
    </source>
</evidence>
<evidence type="ECO:0000256" key="7">
    <source>
        <dbReference type="ARBA" id="ARBA00023136"/>
    </source>
</evidence>
<comment type="similarity">
    <text evidence="3 10">Belongs to the glycosyl hydrolase 76 family.</text>
</comment>
<dbReference type="PANTHER" id="PTHR12145">
    <property type="entry name" value="MANNAN ENDO-1,6-ALPHA-MANNOSIDASE DCW1"/>
    <property type="match status" value="1"/>
</dbReference>
<dbReference type="InterPro" id="IPR005198">
    <property type="entry name" value="Glyco_hydro_76"/>
</dbReference>
<dbReference type="PANTHER" id="PTHR12145:SF36">
    <property type="entry name" value="MANNAN ENDO-1,6-ALPHA-MANNOSIDASE DCW1"/>
    <property type="match status" value="1"/>
</dbReference>
<evidence type="ECO:0000256" key="8">
    <source>
        <dbReference type="ARBA" id="ARBA00023180"/>
    </source>
</evidence>
<name>A0A225ANG9_TALAT</name>
<dbReference type="InterPro" id="IPR014480">
    <property type="entry name" value="Mannan-1_6-alpha_mannosidase"/>
</dbReference>
<reference evidence="13 14" key="1">
    <citation type="submission" date="2015-06" db="EMBL/GenBank/DDBJ databases">
        <title>Talaromyces atroroseus IBT 11181 draft genome.</title>
        <authorList>
            <person name="Rasmussen K.B."/>
            <person name="Rasmussen S."/>
            <person name="Petersen B."/>
            <person name="Sicheritz-Ponten T."/>
            <person name="Mortensen U.H."/>
            <person name="Thrane U."/>
        </authorList>
    </citation>
    <scope>NUCLEOTIDE SEQUENCE [LARGE SCALE GENOMIC DNA]</scope>
    <source>
        <strain evidence="13 14">IBT 11181</strain>
    </source>
</reference>
<evidence type="ECO:0000313" key="14">
    <source>
        <dbReference type="Proteomes" id="UP000214365"/>
    </source>
</evidence>
<dbReference type="GeneID" id="31001984"/>
<evidence type="ECO:0000313" key="13">
    <source>
        <dbReference type="EMBL" id="OKL62430.1"/>
    </source>
</evidence>
<keyword evidence="5" id="KW-0732">Signal</keyword>
<evidence type="ECO:0000256" key="9">
    <source>
        <dbReference type="ARBA" id="ARBA00023295"/>
    </source>
</evidence>
<evidence type="ECO:0000256" key="5">
    <source>
        <dbReference type="ARBA" id="ARBA00022729"/>
    </source>
</evidence>
<keyword evidence="9 10" id="KW-0326">Glycosidase</keyword>
<dbReference type="Proteomes" id="UP000214365">
    <property type="component" value="Unassembled WGS sequence"/>
</dbReference>
<evidence type="ECO:0000256" key="6">
    <source>
        <dbReference type="ARBA" id="ARBA00022801"/>
    </source>
</evidence>
<dbReference type="OrthoDB" id="4187847at2759"/>
<comment type="caution">
    <text evidence="13">The sequence shown here is derived from an EMBL/GenBank/DDBJ whole genome shotgun (WGS) entry which is preliminary data.</text>
</comment>
<keyword evidence="12" id="KW-1133">Transmembrane helix</keyword>
<dbReference type="STRING" id="1441469.A0A225ANG9"/>
<comment type="catalytic activity">
    <reaction evidence="1 10">
        <text>Random hydrolysis of (1-&gt;6)-alpha-D-mannosidic linkages in unbranched (1-&gt;6)-mannans.</text>
        <dbReference type="EC" id="3.2.1.101"/>
    </reaction>
</comment>
<evidence type="ECO:0000256" key="3">
    <source>
        <dbReference type="ARBA" id="ARBA00009699"/>
    </source>
</evidence>